<reference evidence="3" key="1">
    <citation type="journal article" date="2019" name="Gigascience">
        <title>De novo genome assembly of the endangered Acer yangbiense, a plant species with extremely small populations endemic to Yunnan Province, China.</title>
        <authorList>
            <person name="Yang J."/>
            <person name="Wariss H.M."/>
            <person name="Tao L."/>
            <person name="Zhang R."/>
            <person name="Yun Q."/>
            <person name="Hollingsworth P."/>
            <person name="Dao Z."/>
            <person name="Luo G."/>
            <person name="Guo H."/>
            <person name="Ma Y."/>
            <person name="Sun W."/>
        </authorList>
    </citation>
    <scope>NUCLEOTIDE SEQUENCE [LARGE SCALE GENOMIC DNA]</scope>
    <source>
        <strain evidence="3">cv. Malutang</strain>
    </source>
</reference>
<protein>
    <submittedName>
        <fullName evidence="2">Uncharacterized protein</fullName>
    </submittedName>
</protein>
<dbReference type="OrthoDB" id="66881at2759"/>
<feature type="compositionally biased region" description="Basic and acidic residues" evidence="1">
    <location>
        <begin position="197"/>
        <end position="215"/>
    </location>
</feature>
<gene>
    <name evidence="2" type="ORF">EZV62_012007</name>
</gene>
<dbReference type="EMBL" id="VAHF01000004">
    <property type="protein sequence ID" value="TXG65013.1"/>
    <property type="molecule type" value="Genomic_DNA"/>
</dbReference>
<accession>A0A5C7I663</accession>
<name>A0A5C7I663_9ROSI</name>
<keyword evidence="3" id="KW-1185">Reference proteome</keyword>
<dbReference type="Proteomes" id="UP000323000">
    <property type="component" value="Chromosome 4"/>
</dbReference>
<feature type="compositionally biased region" description="Polar residues" evidence="1">
    <location>
        <begin position="65"/>
        <end position="95"/>
    </location>
</feature>
<evidence type="ECO:0000313" key="2">
    <source>
        <dbReference type="EMBL" id="TXG65013.1"/>
    </source>
</evidence>
<sequence length="329" mass="38114">MKHTYETSFDEMKNNYETRFDEMKHDFSQVNNTLQGVMAELQAFRLNRQDRPTERDFSPFDRGDASTSNPTTIIRSGLDRNQNPNFDRTQNQNEGDTFVEKVRISGTKEKKEPNRTVRMVTGQCSKPSILEKIRPTEPKAIKTRKRFGPQEANEPHGNTNREQNRQEAYDEQELNLCMELNINKERLKFVIVAKESGMERRSGSDSHASRTDKQGPDLQPKSHSMKTRRSSTRVNEKEGAGKINRGLKNQCTVLYRTEQWNVPANLPWGLPLTCLCLNRFSELLVHKPGEGFLLSLLATMLSPLRWTFSKFVESQINKINWQNMLLLYI</sequence>
<evidence type="ECO:0000313" key="3">
    <source>
        <dbReference type="Proteomes" id="UP000323000"/>
    </source>
</evidence>
<comment type="caution">
    <text evidence="2">The sequence shown here is derived from an EMBL/GenBank/DDBJ whole genome shotgun (WGS) entry which is preliminary data.</text>
</comment>
<feature type="compositionally biased region" description="Basic and acidic residues" evidence="1">
    <location>
        <begin position="49"/>
        <end position="64"/>
    </location>
</feature>
<feature type="region of interest" description="Disordered" evidence="1">
    <location>
        <begin position="136"/>
        <end position="165"/>
    </location>
</feature>
<organism evidence="2 3">
    <name type="scientific">Acer yangbiense</name>
    <dbReference type="NCBI Taxonomy" id="1000413"/>
    <lineage>
        <taxon>Eukaryota</taxon>
        <taxon>Viridiplantae</taxon>
        <taxon>Streptophyta</taxon>
        <taxon>Embryophyta</taxon>
        <taxon>Tracheophyta</taxon>
        <taxon>Spermatophyta</taxon>
        <taxon>Magnoliopsida</taxon>
        <taxon>eudicotyledons</taxon>
        <taxon>Gunneridae</taxon>
        <taxon>Pentapetalae</taxon>
        <taxon>rosids</taxon>
        <taxon>malvids</taxon>
        <taxon>Sapindales</taxon>
        <taxon>Sapindaceae</taxon>
        <taxon>Hippocastanoideae</taxon>
        <taxon>Acereae</taxon>
        <taxon>Acer</taxon>
    </lineage>
</organism>
<evidence type="ECO:0000256" key="1">
    <source>
        <dbReference type="SAM" id="MobiDB-lite"/>
    </source>
</evidence>
<feature type="region of interest" description="Disordered" evidence="1">
    <location>
        <begin position="197"/>
        <end position="242"/>
    </location>
</feature>
<feature type="region of interest" description="Disordered" evidence="1">
    <location>
        <begin position="49"/>
        <end position="96"/>
    </location>
</feature>
<proteinExistence type="predicted"/>
<dbReference type="AlphaFoldDB" id="A0A5C7I663"/>